<feature type="transmembrane region" description="Helical" evidence="1">
    <location>
        <begin position="144"/>
        <end position="171"/>
    </location>
</feature>
<evidence type="ECO:0000313" key="3">
    <source>
        <dbReference type="Proteomes" id="UP000246050"/>
    </source>
</evidence>
<gene>
    <name evidence="2" type="ORF">DKT69_15665</name>
</gene>
<evidence type="ECO:0000313" key="2">
    <source>
        <dbReference type="EMBL" id="PWR14567.1"/>
    </source>
</evidence>
<keyword evidence="1" id="KW-1133">Transmembrane helix</keyword>
<reference evidence="2 3" key="1">
    <citation type="submission" date="2018-05" db="EMBL/GenBank/DDBJ databases">
        <title>Micromonosporas from Atacama Desert.</title>
        <authorList>
            <person name="Carro L."/>
            <person name="Golinska P."/>
            <person name="Klenk H.-P."/>
            <person name="Goodfellow M."/>
        </authorList>
    </citation>
    <scope>NUCLEOTIDE SEQUENCE [LARGE SCALE GENOMIC DNA]</scope>
    <source>
        <strain evidence="2 3">4G51</strain>
    </source>
</reference>
<organism evidence="2 3">
    <name type="scientific">Micromonospora sicca</name>
    <dbReference type="NCBI Taxonomy" id="2202420"/>
    <lineage>
        <taxon>Bacteria</taxon>
        <taxon>Bacillati</taxon>
        <taxon>Actinomycetota</taxon>
        <taxon>Actinomycetes</taxon>
        <taxon>Micromonosporales</taxon>
        <taxon>Micromonosporaceae</taxon>
        <taxon>Micromonospora</taxon>
    </lineage>
</organism>
<comment type="caution">
    <text evidence="2">The sequence shown here is derived from an EMBL/GenBank/DDBJ whole genome shotgun (WGS) entry which is preliminary data.</text>
</comment>
<keyword evidence="1" id="KW-0472">Membrane</keyword>
<dbReference type="EMBL" id="QGKS01000226">
    <property type="protein sequence ID" value="PWR14567.1"/>
    <property type="molecule type" value="Genomic_DNA"/>
</dbReference>
<proteinExistence type="predicted"/>
<evidence type="ECO:0008006" key="4">
    <source>
        <dbReference type="Google" id="ProtNLM"/>
    </source>
</evidence>
<name>A0A317DJ16_9ACTN</name>
<accession>A0A317DJ16</accession>
<keyword evidence="1" id="KW-0812">Transmembrane</keyword>
<sequence length="322" mass="35366">MRGPRLRRPRCGGTRGRGTRVYDVRKQYRPPTRVWVAAALLGVVTLVGGLVLSSLLSQEIKERISAGKVVVGQVTSVQVIPVGKYSPPVRIEVRYAYLGVYREADLFDDFPTDRYAVGQEVELFVDPDDPTKLATRDGLASNGFLVIAPGGMIGLGLFGTVASPIAAWRWWRRYWGFTPRPVRGLAVDVILGEDHLMTPWGRSAKSAAEEIRRAGATVYSPLRLWMVFLAEGEGIRPGFVGVRRAAFFTRQRRLVLEAVLPQELDVRAVRQRMLELLNQGIAEAEDLARSRQLATQLDALRTVQESLSVGGSPGSSGGSPEG</sequence>
<feature type="transmembrane region" description="Helical" evidence="1">
    <location>
        <begin position="34"/>
        <end position="56"/>
    </location>
</feature>
<dbReference type="Proteomes" id="UP000246050">
    <property type="component" value="Unassembled WGS sequence"/>
</dbReference>
<protein>
    <recommendedName>
        <fullName evidence="4">DUF3592 domain-containing protein</fullName>
    </recommendedName>
</protein>
<evidence type="ECO:0000256" key="1">
    <source>
        <dbReference type="SAM" id="Phobius"/>
    </source>
</evidence>
<dbReference type="AlphaFoldDB" id="A0A317DJ16"/>